<name>A0A8T1E9Q3_9STRA</name>
<proteinExistence type="predicted"/>
<protein>
    <submittedName>
        <fullName evidence="1">Uncharacterized protein</fullName>
    </submittedName>
</protein>
<dbReference type="AlphaFoldDB" id="A0A8T1E9Q3"/>
<accession>A0A8T1E9Q3</accession>
<organism evidence="1 2">
    <name type="scientific">Phytophthora cactorum</name>
    <dbReference type="NCBI Taxonomy" id="29920"/>
    <lineage>
        <taxon>Eukaryota</taxon>
        <taxon>Sar</taxon>
        <taxon>Stramenopiles</taxon>
        <taxon>Oomycota</taxon>
        <taxon>Peronosporomycetes</taxon>
        <taxon>Peronosporales</taxon>
        <taxon>Peronosporaceae</taxon>
        <taxon>Phytophthora</taxon>
    </lineage>
</organism>
<evidence type="ECO:0000313" key="1">
    <source>
        <dbReference type="EMBL" id="KAG2948506.1"/>
    </source>
</evidence>
<comment type="caution">
    <text evidence="1">The sequence shown here is derived from an EMBL/GenBank/DDBJ whole genome shotgun (WGS) entry which is preliminary data.</text>
</comment>
<sequence>MVVRVRVRVDSHRSGSWSCWVWIVPFVAPTLAAAPTTSKRILKALMF</sequence>
<reference evidence="1" key="1">
    <citation type="submission" date="2018-10" db="EMBL/GenBank/DDBJ databases">
        <title>Effector identification in a new, highly contiguous assembly of the strawberry crown rot pathogen Phytophthora cactorum.</title>
        <authorList>
            <person name="Armitage A.D."/>
            <person name="Nellist C.F."/>
            <person name="Bates H."/>
            <person name="Vickerstaff R.J."/>
            <person name="Harrison R.J."/>
        </authorList>
    </citation>
    <scope>NUCLEOTIDE SEQUENCE</scope>
    <source>
        <strain evidence="1">4040</strain>
    </source>
</reference>
<dbReference type="EMBL" id="RCMK01000109">
    <property type="protein sequence ID" value="KAG2948506.1"/>
    <property type="molecule type" value="Genomic_DNA"/>
</dbReference>
<evidence type="ECO:0000313" key="2">
    <source>
        <dbReference type="Proteomes" id="UP000736787"/>
    </source>
</evidence>
<dbReference type="Proteomes" id="UP000736787">
    <property type="component" value="Unassembled WGS sequence"/>
</dbReference>
<gene>
    <name evidence="1" type="ORF">PC117_g5978</name>
</gene>